<dbReference type="EMBL" id="OZ034819">
    <property type="protein sequence ID" value="CAL1395958.1"/>
    <property type="molecule type" value="Genomic_DNA"/>
</dbReference>
<reference evidence="2 3" key="1">
    <citation type="submission" date="2024-04" db="EMBL/GenBank/DDBJ databases">
        <authorList>
            <person name="Fracassetti M."/>
        </authorList>
    </citation>
    <scope>NUCLEOTIDE SEQUENCE [LARGE SCALE GENOMIC DNA]</scope>
</reference>
<proteinExistence type="predicted"/>
<organism evidence="2 3">
    <name type="scientific">Linum trigynum</name>
    <dbReference type="NCBI Taxonomy" id="586398"/>
    <lineage>
        <taxon>Eukaryota</taxon>
        <taxon>Viridiplantae</taxon>
        <taxon>Streptophyta</taxon>
        <taxon>Embryophyta</taxon>
        <taxon>Tracheophyta</taxon>
        <taxon>Spermatophyta</taxon>
        <taxon>Magnoliopsida</taxon>
        <taxon>eudicotyledons</taxon>
        <taxon>Gunneridae</taxon>
        <taxon>Pentapetalae</taxon>
        <taxon>rosids</taxon>
        <taxon>fabids</taxon>
        <taxon>Malpighiales</taxon>
        <taxon>Linaceae</taxon>
        <taxon>Linum</taxon>
    </lineage>
</organism>
<accession>A0AAV2FCH9</accession>
<dbReference type="Proteomes" id="UP001497516">
    <property type="component" value="Chromosome 6"/>
</dbReference>
<keyword evidence="3" id="KW-1185">Reference proteome</keyword>
<feature type="compositionally biased region" description="Low complexity" evidence="1">
    <location>
        <begin position="26"/>
        <end position="40"/>
    </location>
</feature>
<evidence type="ECO:0000313" key="2">
    <source>
        <dbReference type="EMBL" id="CAL1395958.1"/>
    </source>
</evidence>
<evidence type="ECO:0000313" key="3">
    <source>
        <dbReference type="Proteomes" id="UP001497516"/>
    </source>
</evidence>
<protein>
    <submittedName>
        <fullName evidence="2">Uncharacterized protein</fullName>
    </submittedName>
</protein>
<evidence type="ECO:0000256" key="1">
    <source>
        <dbReference type="SAM" id="MobiDB-lite"/>
    </source>
</evidence>
<gene>
    <name evidence="2" type="ORF">LTRI10_LOCUS36353</name>
</gene>
<name>A0AAV2FCH9_9ROSI</name>
<feature type="region of interest" description="Disordered" evidence="1">
    <location>
        <begin position="21"/>
        <end position="75"/>
    </location>
</feature>
<sequence>MIVVRKFVNEDCLGRGVRCDDDRYSDSTSFSSSPFASHTESPPPRCFPHLLQQQSSKIEREQEEQAPARLRMRKT</sequence>
<dbReference type="AlphaFoldDB" id="A0AAV2FCH9"/>